<evidence type="ECO:0000256" key="5">
    <source>
        <dbReference type="ARBA" id="ARBA00022989"/>
    </source>
</evidence>
<keyword evidence="3" id="KW-1003">Cell membrane</keyword>
<evidence type="ECO:0000256" key="4">
    <source>
        <dbReference type="ARBA" id="ARBA00022692"/>
    </source>
</evidence>
<dbReference type="RefSeq" id="XP_033174218.1">
    <property type="nucleotide sequence ID" value="XM_033318327.1"/>
</dbReference>
<keyword evidence="4 8" id="KW-0812">Transmembrane</keyword>
<evidence type="ECO:0000256" key="6">
    <source>
        <dbReference type="ARBA" id="ARBA00023136"/>
    </source>
</evidence>
<dbReference type="PANTHER" id="PTHR11923">
    <property type="entry name" value="SCAVENGER RECEPTOR CLASS B TYPE-1 SR-B1"/>
    <property type="match status" value="1"/>
</dbReference>
<dbReference type="Pfam" id="PF01130">
    <property type="entry name" value="CD36"/>
    <property type="match status" value="2"/>
</dbReference>
<keyword evidence="9" id="KW-1185">Reference proteome</keyword>
<dbReference type="GeneID" id="117151082"/>
<proteinExistence type="inferred from homology"/>
<evidence type="ECO:0000256" key="2">
    <source>
        <dbReference type="ARBA" id="ARBA00010532"/>
    </source>
</evidence>
<dbReference type="InterPro" id="IPR002159">
    <property type="entry name" value="CD36_fam"/>
</dbReference>
<keyword evidence="6 8" id="KW-0472">Membrane</keyword>
<dbReference type="PANTHER" id="PTHR11923:SF67">
    <property type="entry name" value="RE68569P"/>
    <property type="match status" value="1"/>
</dbReference>
<reference evidence="10" key="1">
    <citation type="submission" date="2025-08" db="UniProtKB">
        <authorList>
            <consortium name="RefSeq"/>
        </authorList>
    </citation>
    <scope>IDENTIFICATION</scope>
    <source>
        <strain evidence="10">Mau12</strain>
        <tissue evidence="10">Whole Body</tissue>
    </source>
</reference>
<accession>A0A6P8KYG1</accession>
<comment type="similarity">
    <text evidence="2">Belongs to the CD36 family.</text>
</comment>
<evidence type="ECO:0000256" key="1">
    <source>
        <dbReference type="ARBA" id="ARBA00004236"/>
    </source>
</evidence>
<feature type="transmembrane region" description="Helical" evidence="8">
    <location>
        <begin position="359"/>
        <end position="380"/>
    </location>
</feature>
<dbReference type="AlphaFoldDB" id="A0A6P8KYG1"/>
<dbReference type="GO" id="GO:0005886">
    <property type="term" value="C:plasma membrane"/>
    <property type="evidence" value="ECO:0007669"/>
    <property type="project" value="UniProtKB-SubCell"/>
</dbReference>
<dbReference type="GO" id="GO:0005737">
    <property type="term" value="C:cytoplasm"/>
    <property type="evidence" value="ECO:0007669"/>
    <property type="project" value="TreeGrafter"/>
</dbReference>
<dbReference type="GO" id="GO:0005044">
    <property type="term" value="F:scavenger receptor activity"/>
    <property type="evidence" value="ECO:0007669"/>
    <property type="project" value="TreeGrafter"/>
</dbReference>
<protein>
    <submittedName>
        <fullName evidence="10">Scavenger receptor class B member 1 isoform X2</fullName>
    </submittedName>
</protein>
<dbReference type="Proteomes" id="UP000515162">
    <property type="component" value="Chromosome 2L"/>
</dbReference>
<gene>
    <name evidence="10" type="primary">LOC117151082</name>
</gene>
<evidence type="ECO:0000256" key="3">
    <source>
        <dbReference type="ARBA" id="ARBA00022475"/>
    </source>
</evidence>
<evidence type="ECO:0000313" key="10">
    <source>
        <dbReference type="RefSeq" id="XP_033174218.1"/>
    </source>
</evidence>
<keyword evidence="10" id="KW-0675">Receptor</keyword>
<feature type="transmembrane region" description="Helical" evidence="8">
    <location>
        <begin position="319"/>
        <end position="339"/>
    </location>
</feature>
<dbReference type="PRINTS" id="PR01609">
    <property type="entry name" value="CD36FAMILY"/>
</dbReference>
<evidence type="ECO:0000256" key="7">
    <source>
        <dbReference type="ARBA" id="ARBA00023180"/>
    </source>
</evidence>
<evidence type="ECO:0000256" key="8">
    <source>
        <dbReference type="SAM" id="Phobius"/>
    </source>
</evidence>
<organism evidence="9 10">
    <name type="scientific">Drosophila mauritiana</name>
    <name type="common">Fruit fly</name>
    <dbReference type="NCBI Taxonomy" id="7226"/>
    <lineage>
        <taxon>Eukaryota</taxon>
        <taxon>Metazoa</taxon>
        <taxon>Ecdysozoa</taxon>
        <taxon>Arthropoda</taxon>
        <taxon>Hexapoda</taxon>
        <taxon>Insecta</taxon>
        <taxon>Pterygota</taxon>
        <taxon>Neoptera</taxon>
        <taxon>Endopterygota</taxon>
        <taxon>Diptera</taxon>
        <taxon>Brachycera</taxon>
        <taxon>Muscomorpha</taxon>
        <taxon>Ephydroidea</taxon>
        <taxon>Drosophilidae</taxon>
        <taxon>Drosophila</taxon>
        <taxon>Sophophora</taxon>
    </lineage>
</organism>
<keyword evidence="7" id="KW-0325">Glycoprotein</keyword>
<evidence type="ECO:0000313" key="9">
    <source>
        <dbReference type="Proteomes" id="UP000515162"/>
    </source>
</evidence>
<name>A0A6P8KYG1_DROMA</name>
<sequence>MKEFSKMFARRYSSVSRDVEASNHRQSAVAPGSGLSTDADPAVACAAQAALQRIQRRKSLKANRSMNPIDILSSFFNEPIQGKRNRVPTRLFILLVIGFLAIITATLIKVLEPYDLIFKWKLIMTEGGEIFNLWAQPPVDLYIKIYLFNITNAKAFLAGREQLRVEQVGPYVYKEIMTHENVTFNANNTMSSTPSHPLVWQEEMSGNCREDDEVVMLNIAMLKPKKRLDMLFRNELVTKGDCQPVGLIDVTDCYYGFPISLSFPHFMNGDEELQKNVTGISPDPDKHSSTFVIQPESGLPLSLSVKVQINMHFKDLSNFPVVSVFNHLTVPMLWFEIMMSKLPDSLDSRFNFYLNILPLVNPLGFWSGILLGISLLGYAITKATLHMSTFSRRAANITDVKYVRANLIQNIAGETANHAYSACDIKLLDDISVVRHPVNKQTVQDSALSSKTTYALDMEPALLDTSDSSDEGRDCDIVSISRTSTSTRYCADEKKCCLGDDIRVECFTESRAPLTILKREEQLH</sequence>
<feature type="transmembrane region" description="Helical" evidence="8">
    <location>
        <begin position="91"/>
        <end position="111"/>
    </location>
</feature>
<keyword evidence="5 8" id="KW-1133">Transmembrane helix</keyword>
<comment type="subcellular location">
    <subcellularLocation>
        <location evidence="1">Cell membrane</location>
    </subcellularLocation>
</comment>